<reference evidence="1 2" key="1">
    <citation type="submission" date="2016-10" db="EMBL/GenBank/DDBJ databases">
        <authorList>
            <person name="de Groot N.N."/>
        </authorList>
    </citation>
    <scope>NUCLEOTIDE SEQUENCE [LARGE SCALE GENOMIC DNA]</scope>
    <source>
        <strain evidence="1 2">CGMCC 1.8894</strain>
    </source>
</reference>
<organism evidence="1 2">
    <name type="scientific">Roseicitreum antarcticum</name>
    <dbReference type="NCBI Taxonomy" id="564137"/>
    <lineage>
        <taxon>Bacteria</taxon>
        <taxon>Pseudomonadati</taxon>
        <taxon>Pseudomonadota</taxon>
        <taxon>Alphaproteobacteria</taxon>
        <taxon>Rhodobacterales</taxon>
        <taxon>Paracoccaceae</taxon>
        <taxon>Roseicitreum</taxon>
    </lineage>
</organism>
<protein>
    <submittedName>
        <fullName evidence="1">Uncharacterized protein</fullName>
    </submittedName>
</protein>
<sequence>MSLPAKQPMDLSLGWSYDLGSVAGSKGRRKWQSECLIQVWAG</sequence>
<dbReference type="Proteomes" id="UP000198539">
    <property type="component" value="Unassembled WGS sequence"/>
</dbReference>
<keyword evidence="2" id="KW-1185">Reference proteome</keyword>
<dbReference type="AlphaFoldDB" id="A0A1H3C483"/>
<dbReference type="EMBL" id="FNOM01000009">
    <property type="protein sequence ID" value="SDX48916.1"/>
    <property type="molecule type" value="Genomic_DNA"/>
</dbReference>
<accession>A0A1H3C483</accession>
<proteinExistence type="predicted"/>
<evidence type="ECO:0000313" key="2">
    <source>
        <dbReference type="Proteomes" id="UP000198539"/>
    </source>
</evidence>
<gene>
    <name evidence="1" type="ORF">SAMN04488238_10912</name>
</gene>
<evidence type="ECO:0000313" key="1">
    <source>
        <dbReference type="EMBL" id="SDX48916.1"/>
    </source>
</evidence>
<name>A0A1H3C483_9RHOB</name>